<keyword evidence="1 2" id="KW-0238">DNA-binding</keyword>
<dbReference type="InterPro" id="IPR009071">
    <property type="entry name" value="HMG_box_dom"/>
</dbReference>
<dbReference type="CDD" id="cd00084">
    <property type="entry name" value="HMG-box_SF"/>
    <property type="match status" value="1"/>
</dbReference>
<evidence type="ECO:0000256" key="3">
    <source>
        <dbReference type="SAM" id="MobiDB-lite"/>
    </source>
</evidence>
<dbReference type="EMBL" id="CCYA01000240">
    <property type="protein sequence ID" value="CEH14101.1"/>
    <property type="molecule type" value="Genomic_DNA"/>
</dbReference>
<dbReference type="Proteomes" id="UP000054845">
    <property type="component" value="Unassembled WGS sequence"/>
</dbReference>
<dbReference type="OrthoDB" id="5550281at2759"/>
<feature type="DNA-binding region" description="HMG box" evidence="2">
    <location>
        <begin position="121"/>
        <end position="199"/>
    </location>
</feature>
<dbReference type="SUPFAM" id="SSF47095">
    <property type="entry name" value="HMG-box"/>
    <property type="match status" value="2"/>
</dbReference>
<dbReference type="PROSITE" id="PS50118">
    <property type="entry name" value="HMG_BOX_2"/>
    <property type="match status" value="2"/>
</dbReference>
<dbReference type="STRING" id="401625.A0A0P1BF18"/>
<dbReference type="PANTHER" id="PTHR48112">
    <property type="entry name" value="HIGH MOBILITY GROUP PROTEIN DSP1"/>
    <property type="match status" value="1"/>
</dbReference>
<keyword evidence="6" id="KW-1185">Reference proteome</keyword>
<dbReference type="GO" id="GO:0006357">
    <property type="term" value="P:regulation of transcription by RNA polymerase II"/>
    <property type="evidence" value="ECO:0007669"/>
    <property type="project" value="TreeGrafter"/>
</dbReference>
<dbReference type="GO" id="GO:0003677">
    <property type="term" value="F:DNA binding"/>
    <property type="evidence" value="ECO:0007669"/>
    <property type="project" value="UniProtKB-UniRule"/>
</dbReference>
<proteinExistence type="predicted"/>
<evidence type="ECO:0000259" key="4">
    <source>
        <dbReference type="PROSITE" id="PS50118"/>
    </source>
</evidence>
<name>A0A0P1BF18_9BASI</name>
<evidence type="ECO:0000313" key="5">
    <source>
        <dbReference type="EMBL" id="CEH14101.1"/>
    </source>
</evidence>
<dbReference type="Gene3D" id="1.10.30.10">
    <property type="entry name" value="High mobility group box domain"/>
    <property type="match status" value="2"/>
</dbReference>
<dbReference type="AlphaFoldDB" id="A0A0P1BF18"/>
<keyword evidence="2" id="KW-0539">Nucleus</keyword>
<feature type="compositionally biased region" description="Low complexity" evidence="3">
    <location>
        <begin position="45"/>
        <end position="67"/>
    </location>
</feature>
<dbReference type="SMART" id="SM00398">
    <property type="entry name" value="HMG"/>
    <property type="match status" value="2"/>
</dbReference>
<dbReference type="InterPro" id="IPR050342">
    <property type="entry name" value="HMGB"/>
</dbReference>
<feature type="domain" description="HMG box" evidence="4">
    <location>
        <begin position="121"/>
        <end position="199"/>
    </location>
</feature>
<evidence type="ECO:0000256" key="2">
    <source>
        <dbReference type="PROSITE-ProRule" id="PRU00267"/>
    </source>
</evidence>
<sequence>MLFVGARLLPRAVARSSATSLVSQVRNLSLSAARRTVATPVLSQAAAKSSSTATKSRKSATANTKKNTATKKDEGAKASGTKKNNKKTASVSADKKKKEEDRPWIKQDANGKNVPLPYTLRPKKPSVFVMFAAARFPILRAKPEYSLTKKDGTRGVDAQKISGAVGEEWKAMSEADKQQWNDKFESALAQYEADYKKWKSSLTREDIERQNAFNRHRRTLKTRPKRIINLVDPLKPKKPPIPFWLYLNREEGEQKPAGMRQAEWVREQSRAYQALSEAEKGPYEEQFAKNKEQYNRALKEYNEGTSA</sequence>
<organism evidence="5 6">
    <name type="scientific">Ceraceosorus bombacis</name>
    <dbReference type="NCBI Taxonomy" id="401625"/>
    <lineage>
        <taxon>Eukaryota</taxon>
        <taxon>Fungi</taxon>
        <taxon>Dikarya</taxon>
        <taxon>Basidiomycota</taxon>
        <taxon>Ustilaginomycotina</taxon>
        <taxon>Exobasidiomycetes</taxon>
        <taxon>Ceraceosorales</taxon>
        <taxon>Ceraceosoraceae</taxon>
        <taxon>Ceraceosorus</taxon>
    </lineage>
</organism>
<dbReference type="Pfam" id="PF00505">
    <property type="entry name" value="HMG_box"/>
    <property type="match status" value="2"/>
</dbReference>
<dbReference type="GO" id="GO:0005634">
    <property type="term" value="C:nucleus"/>
    <property type="evidence" value="ECO:0007669"/>
    <property type="project" value="UniProtKB-UniRule"/>
</dbReference>
<dbReference type="PANTHER" id="PTHR48112:SF22">
    <property type="entry name" value="MITOCHONDRIAL TRANSCRIPTION FACTOR A, ISOFORM B"/>
    <property type="match status" value="1"/>
</dbReference>
<feature type="DNA-binding region" description="HMG box" evidence="2">
    <location>
        <begin position="236"/>
        <end position="302"/>
    </location>
</feature>
<feature type="region of interest" description="Disordered" evidence="3">
    <location>
        <begin position="40"/>
        <end position="117"/>
    </location>
</feature>
<protein>
    <submittedName>
        <fullName evidence="5">HMG box-containing protein</fullName>
    </submittedName>
</protein>
<feature type="compositionally biased region" description="Basic and acidic residues" evidence="3">
    <location>
        <begin position="93"/>
        <end position="105"/>
    </location>
</feature>
<dbReference type="InterPro" id="IPR036910">
    <property type="entry name" value="HMG_box_dom_sf"/>
</dbReference>
<feature type="domain" description="HMG box" evidence="4">
    <location>
        <begin position="236"/>
        <end position="302"/>
    </location>
</feature>
<evidence type="ECO:0000313" key="6">
    <source>
        <dbReference type="Proteomes" id="UP000054845"/>
    </source>
</evidence>
<evidence type="ECO:0000256" key="1">
    <source>
        <dbReference type="ARBA" id="ARBA00023125"/>
    </source>
</evidence>
<accession>A0A0P1BF18</accession>
<reference evidence="5 6" key="1">
    <citation type="submission" date="2014-09" db="EMBL/GenBank/DDBJ databases">
        <authorList>
            <person name="Magalhaes I.L.F."/>
            <person name="Oliveira U."/>
            <person name="Santos F.R."/>
            <person name="Vidigal T.H.D.A."/>
            <person name="Brescovit A.D."/>
            <person name="Santos A.J."/>
        </authorList>
    </citation>
    <scope>NUCLEOTIDE SEQUENCE [LARGE SCALE GENOMIC DNA]</scope>
</reference>